<name>A0A6P9AAX6_THRPL</name>
<evidence type="ECO:0000256" key="16">
    <source>
        <dbReference type="RuleBase" id="RU368121"/>
    </source>
</evidence>
<dbReference type="PANTHER" id="PTHR19300">
    <property type="entry name" value="BETA-1,4-GALACTOSYLTRANSFERASE"/>
    <property type="match status" value="1"/>
</dbReference>
<evidence type="ECO:0000256" key="7">
    <source>
        <dbReference type="ARBA" id="ARBA00022692"/>
    </source>
</evidence>
<dbReference type="AlphaFoldDB" id="A0A6P9AAX6"/>
<dbReference type="GO" id="GO:0005975">
    <property type="term" value="P:carbohydrate metabolic process"/>
    <property type="evidence" value="ECO:0007669"/>
    <property type="project" value="InterPro"/>
</dbReference>
<keyword evidence="7 16" id="KW-0812">Transmembrane</keyword>
<comment type="subcellular location">
    <subcellularLocation>
        <location evidence="2">Golgi apparatus membrane</location>
        <topology evidence="2">Single-pass type II membrane protein</topology>
    </subcellularLocation>
    <subcellularLocation>
        <location evidence="16">Membrane</location>
        <topology evidence="16">Single-pass type II membrane protein</topology>
    </subcellularLocation>
</comment>
<evidence type="ECO:0000256" key="4">
    <source>
        <dbReference type="ARBA" id="ARBA00005735"/>
    </source>
</evidence>
<evidence type="ECO:0000256" key="12">
    <source>
        <dbReference type="ARBA" id="ARBA00023136"/>
    </source>
</evidence>
<evidence type="ECO:0000259" key="18">
    <source>
        <dbReference type="Pfam" id="PF13733"/>
    </source>
</evidence>
<accession>A0A6P9AAX6</accession>
<keyword evidence="12 16" id="KW-0472">Membrane</keyword>
<dbReference type="Pfam" id="PF13733">
    <property type="entry name" value="Glyco_transf_7N"/>
    <property type="match status" value="1"/>
</dbReference>
<evidence type="ECO:0000256" key="9">
    <source>
        <dbReference type="ARBA" id="ARBA00022968"/>
    </source>
</evidence>
<proteinExistence type="inferred from homology"/>
<dbReference type="EC" id="2.4.1.-" evidence="16"/>
<comment type="pathway">
    <text evidence="3 16">Protein modification; protein glycosylation.</text>
</comment>
<dbReference type="PANTHER" id="PTHR19300:SF30">
    <property type="entry name" value="BETA-1,4-GALACTOSYLTRANSFERASE 7"/>
    <property type="match status" value="1"/>
</dbReference>
<keyword evidence="14 16" id="KW-0464">Manganese</keyword>
<dbReference type="FunCoup" id="A0A6P9AAX6">
    <property type="interactions" value="1326"/>
</dbReference>
<keyword evidence="13 16" id="KW-0325">Glycoprotein</keyword>
<organism evidence="20">
    <name type="scientific">Thrips palmi</name>
    <name type="common">Melon thrips</name>
    <dbReference type="NCBI Taxonomy" id="161013"/>
    <lineage>
        <taxon>Eukaryota</taxon>
        <taxon>Metazoa</taxon>
        <taxon>Ecdysozoa</taxon>
        <taxon>Arthropoda</taxon>
        <taxon>Hexapoda</taxon>
        <taxon>Insecta</taxon>
        <taxon>Pterygota</taxon>
        <taxon>Neoptera</taxon>
        <taxon>Paraneoptera</taxon>
        <taxon>Thysanoptera</taxon>
        <taxon>Terebrantia</taxon>
        <taxon>Thripoidea</taxon>
        <taxon>Thripidae</taxon>
        <taxon>Thrips</taxon>
    </lineage>
</organism>
<evidence type="ECO:0000256" key="2">
    <source>
        <dbReference type="ARBA" id="ARBA00004323"/>
    </source>
</evidence>
<dbReference type="OrthoDB" id="6020664at2759"/>
<dbReference type="InterPro" id="IPR027995">
    <property type="entry name" value="Galactosyl_T_N"/>
</dbReference>
<dbReference type="InterPro" id="IPR029044">
    <property type="entry name" value="Nucleotide-diphossugar_trans"/>
</dbReference>
<reference evidence="20" key="1">
    <citation type="submission" date="2025-08" db="UniProtKB">
        <authorList>
            <consortium name="RefSeq"/>
        </authorList>
    </citation>
    <scope>IDENTIFICATION</scope>
    <source>
        <tissue evidence="20">Total insect</tissue>
    </source>
</reference>
<dbReference type="InterPro" id="IPR003859">
    <property type="entry name" value="Galactosyl_T"/>
</dbReference>
<comment type="cofactor">
    <cofactor evidence="1 16">
        <name>Mn(2+)</name>
        <dbReference type="ChEBI" id="CHEBI:29035"/>
    </cofactor>
</comment>
<comment type="similarity">
    <text evidence="4 16">Belongs to the glycosyltransferase 7 family.</text>
</comment>
<dbReference type="GO" id="GO:0046872">
    <property type="term" value="F:metal ion binding"/>
    <property type="evidence" value="ECO:0007669"/>
    <property type="project" value="UniProtKB-UniRule"/>
</dbReference>
<evidence type="ECO:0000256" key="11">
    <source>
        <dbReference type="ARBA" id="ARBA00023034"/>
    </source>
</evidence>
<dbReference type="InterPro" id="IPR027791">
    <property type="entry name" value="Galactosyl_T_C"/>
</dbReference>
<feature type="domain" description="Galactosyltransferase N-terminal" evidence="18">
    <location>
        <begin position="70"/>
        <end position="159"/>
    </location>
</feature>
<evidence type="ECO:0000256" key="14">
    <source>
        <dbReference type="ARBA" id="ARBA00023211"/>
    </source>
</evidence>
<protein>
    <recommendedName>
        <fullName evidence="16">Beta-1,4-N-acetylgalactosaminyltransferase</fullName>
        <ecNumber evidence="16">2.4.1.-</ecNumber>
    </recommendedName>
    <alternativeName>
        <fullName evidence="16">Beta-4-GalNAcT</fullName>
    </alternativeName>
</protein>
<dbReference type="FunFam" id="3.90.550.10:FF:000062">
    <property type="entry name" value="beta-1,4-galactosyltransferase 7 isoform X1"/>
    <property type="match status" value="1"/>
</dbReference>
<dbReference type="CTD" id="42991"/>
<sequence>MLTSSSRNKLLLGVINRPVRFFVMCLCACLIICCFIALTPLSSEGCQCDNTHESLSAKSVTRGSGQRLNSFGKSFHRLAVLVPFRDRFEELLRFVPHMNKFLSRQNINFKIYILNQADNFRFNRASLINVGFLKSQEDSDYMAMHDVDLLPINQELSYRYPSKPGPYHVASPELHPRYHYATFVGGILLIKREEFLKVDGMSNKYWGWGLEDDEFYVRLKEAGLNVSRPLNISTGTENTFLHVHDRVRRKRDMTKCFNQKEVTRRRDRETGLHNVEFSIENEHEINIDGASAIILNIKLKCNRQLTPWCLCDSEKPVLKQPSAEPVPVKKGKDSGKLDSVIVPNVKKTVKSINNNNKRSRK</sequence>
<dbReference type="PRINTS" id="PR02050">
    <property type="entry name" value="B14GALTRFASE"/>
</dbReference>
<dbReference type="GO" id="GO:0030166">
    <property type="term" value="P:proteoglycan biosynthetic process"/>
    <property type="evidence" value="ECO:0007669"/>
    <property type="project" value="TreeGrafter"/>
</dbReference>
<dbReference type="Pfam" id="PF02709">
    <property type="entry name" value="Glyco_transf_7C"/>
    <property type="match status" value="1"/>
</dbReference>
<dbReference type="Gene3D" id="3.90.550.10">
    <property type="entry name" value="Spore Coat Polysaccharide Biosynthesis Protein SpsA, Chain A"/>
    <property type="match status" value="1"/>
</dbReference>
<evidence type="ECO:0000256" key="13">
    <source>
        <dbReference type="ARBA" id="ARBA00023180"/>
    </source>
</evidence>
<evidence type="ECO:0000256" key="15">
    <source>
        <dbReference type="ARBA" id="ARBA00051458"/>
    </source>
</evidence>
<evidence type="ECO:0000313" key="19">
    <source>
        <dbReference type="Proteomes" id="UP000515158"/>
    </source>
</evidence>
<evidence type="ECO:0000256" key="1">
    <source>
        <dbReference type="ARBA" id="ARBA00001936"/>
    </source>
</evidence>
<dbReference type="GO" id="GO:0046525">
    <property type="term" value="F:xylosylprotein 4-beta-galactosyltransferase activity"/>
    <property type="evidence" value="ECO:0007669"/>
    <property type="project" value="UniProtKB-EC"/>
</dbReference>
<dbReference type="GeneID" id="117653580"/>
<keyword evidence="11" id="KW-0333">Golgi apparatus</keyword>
<dbReference type="RefSeq" id="XP_034255257.1">
    <property type="nucleotide sequence ID" value="XM_034399366.1"/>
</dbReference>
<dbReference type="UniPathway" id="UPA00378"/>
<evidence type="ECO:0000256" key="6">
    <source>
        <dbReference type="ARBA" id="ARBA00022679"/>
    </source>
</evidence>
<evidence type="ECO:0000256" key="3">
    <source>
        <dbReference type="ARBA" id="ARBA00004922"/>
    </source>
</evidence>
<dbReference type="Proteomes" id="UP000515158">
    <property type="component" value="Unplaced"/>
</dbReference>
<evidence type="ECO:0000256" key="5">
    <source>
        <dbReference type="ARBA" id="ARBA00022676"/>
    </source>
</evidence>
<dbReference type="InParanoid" id="A0A6P9AAX6"/>
<dbReference type="KEGG" id="tpal:117653580"/>
<keyword evidence="8 16" id="KW-0479">Metal-binding</keyword>
<dbReference type="GO" id="GO:0000139">
    <property type="term" value="C:Golgi membrane"/>
    <property type="evidence" value="ECO:0007669"/>
    <property type="project" value="UniProtKB-SubCell"/>
</dbReference>
<keyword evidence="5 16" id="KW-0328">Glycosyltransferase</keyword>
<keyword evidence="10 16" id="KW-1133">Transmembrane helix</keyword>
<feature type="transmembrane region" description="Helical" evidence="16">
    <location>
        <begin position="21"/>
        <end position="41"/>
    </location>
</feature>
<dbReference type="CDD" id="cd00899">
    <property type="entry name" value="b4GalT"/>
    <property type="match status" value="1"/>
</dbReference>
<dbReference type="SUPFAM" id="SSF53448">
    <property type="entry name" value="Nucleotide-diphospho-sugar transferases"/>
    <property type="match status" value="1"/>
</dbReference>
<evidence type="ECO:0000256" key="10">
    <source>
        <dbReference type="ARBA" id="ARBA00022989"/>
    </source>
</evidence>
<comment type="function">
    <text evidence="16">Catalyzes the transfer of galactose onto proteins or lipids.</text>
</comment>
<keyword evidence="19" id="KW-1185">Reference proteome</keyword>
<evidence type="ECO:0000256" key="8">
    <source>
        <dbReference type="ARBA" id="ARBA00022723"/>
    </source>
</evidence>
<evidence type="ECO:0000259" key="17">
    <source>
        <dbReference type="Pfam" id="PF02709"/>
    </source>
</evidence>
<evidence type="ECO:0000313" key="20">
    <source>
        <dbReference type="RefSeq" id="XP_034255257.1"/>
    </source>
</evidence>
<gene>
    <name evidence="20" type="primary">LOC117653580</name>
</gene>
<feature type="domain" description="Galactosyltransferase C-terminal" evidence="17">
    <location>
        <begin position="166"/>
        <end position="242"/>
    </location>
</feature>
<keyword evidence="6 16" id="KW-0808">Transferase</keyword>
<comment type="catalytic activity">
    <reaction evidence="15">
        <text>3-O-(beta-D-xylosyl)-L-seryl-[protein] + UDP-alpha-D-galactose = 3-O-(beta-D-galactosyl-(1-&gt;4)-beta-D-xylosyl)-L-seryl-[protein] + UDP + H(+)</text>
        <dbReference type="Rhea" id="RHEA:15297"/>
        <dbReference type="Rhea" id="RHEA-COMP:12567"/>
        <dbReference type="Rhea" id="RHEA-COMP:12570"/>
        <dbReference type="ChEBI" id="CHEBI:15378"/>
        <dbReference type="ChEBI" id="CHEBI:58223"/>
        <dbReference type="ChEBI" id="CHEBI:66914"/>
        <dbReference type="ChEBI" id="CHEBI:132085"/>
        <dbReference type="ChEBI" id="CHEBI:132088"/>
        <dbReference type="EC" id="2.4.1.133"/>
    </reaction>
</comment>
<keyword evidence="9 16" id="KW-0735">Signal-anchor</keyword>